<organism evidence="10 11">
    <name type="scientific">Syphacia muris</name>
    <dbReference type="NCBI Taxonomy" id="451379"/>
    <lineage>
        <taxon>Eukaryota</taxon>
        <taxon>Metazoa</taxon>
        <taxon>Ecdysozoa</taxon>
        <taxon>Nematoda</taxon>
        <taxon>Chromadorea</taxon>
        <taxon>Rhabditida</taxon>
        <taxon>Spirurina</taxon>
        <taxon>Oxyuridomorpha</taxon>
        <taxon>Oxyuroidea</taxon>
        <taxon>Oxyuridae</taxon>
        <taxon>Syphacia</taxon>
    </lineage>
</organism>
<dbReference type="InterPro" id="IPR051855">
    <property type="entry name" value="eIF2B_beta_subunit"/>
</dbReference>
<dbReference type="Pfam" id="PF01008">
    <property type="entry name" value="IF-2B"/>
    <property type="match status" value="2"/>
</dbReference>
<evidence type="ECO:0000256" key="9">
    <source>
        <dbReference type="RuleBase" id="RU003814"/>
    </source>
</evidence>
<dbReference type="Proteomes" id="UP000046393">
    <property type="component" value="Unplaced"/>
</dbReference>
<protein>
    <recommendedName>
        <fullName evidence="6">Translation initiation factor eIF2B subunit beta</fullName>
    </recommendedName>
    <alternativeName>
        <fullName evidence="7">eIF2B GDP-GTP exchange factor subunit beta</fullName>
    </alternativeName>
</protein>
<evidence type="ECO:0000313" key="11">
    <source>
        <dbReference type="WBParaSite" id="SMUV_0000319901-mRNA-1"/>
    </source>
</evidence>
<dbReference type="InterPro" id="IPR000649">
    <property type="entry name" value="IF-2B-related"/>
</dbReference>
<comment type="subcellular location">
    <subcellularLocation>
        <location evidence="1">Cytoplasm</location>
        <location evidence="1">Cytosol</location>
    </subcellularLocation>
</comment>
<evidence type="ECO:0000256" key="5">
    <source>
        <dbReference type="ARBA" id="ARBA00022917"/>
    </source>
</evidence>
<dbReference type="PANTHER" id="PTHR45859:SF1">
    <property type="entry name" value="TRANSLATION INITIATION FACTOR EIF-2B SUBUNIT BETA"/>
    <property type="match status" value="1"/>
</dbReference>
<dbReference type="GO" id="GO:0003743">
    <property type="term" value="F:translation initiation factor activity"/>
    <property type="evidence" value="ECO:0007669"/>
    <property type="project" value="UniProtKB-KW"/>
</dbReference>
<dbReference type="STRING" id="451379.A0A0N5AFX6"/>
<keyword evidence="4" id="KW-0396">Initiation factor</keyword>
<dbReference type="InterPro" id="IPR037171">
    <property type="entry name" value="NagB/RpiA_transferase-like"/>
</dbReference>
<dbReference type="WBParaSite" id="SMUV_0000319901-mRNA-1">
    <property type="protein sequence ID" value="SMUV_0000319901-mRNA-1"/>
    <property type="gene ID" value="SMUV_0000319901"/>
</dbReference>
<evidence type="ECO:0000313" key="10">
    <source>
        <dbReference type="Proteomes" id="UP000046393"/>
    </source>
</evidence>
<reference evidence="11" key="1">
    <citation type="submission" date="2017-02" db="UniProtKB">
        <authorList>
            <consortium name="WormBaseParasite"/>
        </authorList>
    </citation>
    <scope>IDENTIFICATION</scope>
</reference>
<comment type="subunit">
    <text evidence="8">Component of the translation initiation factor 2B (eIF2B) complex which is a heterodecamer of two sets of five different subunits: alpha, beta, gamma, delta and epsilon. Subunits alpha, beta and delta comprise a regulatory subcomplex and subunits epsilon and gamma comprise a catalytic subcomplex. Within the complex, the hexameric regulatory complex resides at the center, with the two heterodimeric catalytic subcomplexes bound on opposite sides.</text>
</comment>
<dbReference type="InterPro" id="IPR042529">
    <property type="entry name" value="IF_2B-like_C"/>
</dbReference>
<accession>A0A0N5AFX6</accession>
<dbReference type="Gene3D" id="3.40.50.10470">
    <property type="entry name" value="Translation initiation factor eif-2b, domain 2"/>
    <property type="match status" value="1"/>
</dbReference>
<evidence type="ECO:0000256" key="2">
    <source>
        <dbReference type="ARBA" id="ARBA00007251"/>
    </source>
</evidence>
<evidence type="ECO:0000256" key="4">
    <source>
        <dbReference type="ARBA" id="ARBA00022540"/>
    </source>
</evidence>
<name>A0A0N5AFX6_9BILA</name>
<evidence type="ECO:0000256" key="8">
    <source>
        <dbReference type="ARBA" id="ARBA00046432"/>
    </source>
</evidence>
<evidence type="ECO:0000256" key="7">
    <source>
        <dbReference type="ARBA" id="ARBA00044228"/>
    </source>
</evidence>
<evidence type="ECO:0000256" key="1">
    <source>
        <dbReference type="ARBA" id="ARBA00004514"/>
    </source>
</evidence>
<dbReference type="GO" id="GO:0005085">
    <property type="term" value="F:guanyl-nucleotide exchange factor activity"/>
    <property type="evidence" value="ECO:0007669"/>
    <property type="project" value="TreeGrafter"/>
</dbReference>
<evidence type="ECO:0000256" key="3">
    <source>
        <dbReference type="ARBA" id="ARBA00022490"/>
    </source>
</evidence>
<evidence type="ECO:0000256" key="6">
    <source>
        <dbReference type="ARBA" id="ARBA00044122"/>
    </source>
</evidence>
<sequence length="339" mass="37789">MTKPLGEDVFLKQRRALVMLLRRTPRESSLNIAKATLDFTRRIILSGNFKSTEELIKIIKYQRELMMAAEPYEFIVSNVMLSVLKMVREESEEVRLGGEDLSQYDLLNKLWNAPTSHDKELATKSLRKSTLAAIDELRAEMDTCLENICSHAVDQICSTDVVITHSLSKSSTLRAFFEAARKAHRSFRLFTVDEDSNLAASLSSTDILPAMRHATRVVIPAIALLPDGSCIAPSGTISLCLAAKRHVVPVLVCASFYKITPFFIPNFHLSQPLCSPASIVSFAEAESLSNVHIVNPLFDLIPAQLVSLYICHTSILSPPHIYRLIGDYYHPNDISNICA</sequence>
<dbReference type="AlphaFoldDB" id="A0A0N5AFX6"/>
<dbReference type="SUPFAM" id="SSF100950">
    <property type="entry name" value="NagB/RpiA/CoA transferase-like"/>
    <property type="match status" value="1"/>
</dbReference>
<keyword evidence="10" id="KW-1185">Reference proteome</keyword>
<keyword evidence="3" id="KW-0963">Cytoplasm</keyword>
<keyword evidence="5" id="KW-0648">Protein biosynthesis</keyword>
<dbReference type="GO" id="GO:0005829">
    <property type="term" value="C:cytosol"/>
    <property type="evidence" value="ECO:0007669"/>
    <property type="project" value="UniProtKB-SubCell"/>
</dbReference>
<dbReference type="GO" id="GO:0005851">
    <property type="term" value="C:eukaryotic translation initiation factor 2B complex"/>
    <property type="evidence" value="ECO:0007669"/>
    <property type="project" value="TreeGrafter"/>
</dbReference>
<comment type="similarity">
    <text evidence="2 9">Belongs to the eIF-2B alpha/beta/delta subunits family.</text>
</comment>
<proteinExistence type="inferred from homology"/>
<dbReference type="PANTHER" id="PTHR45859">
    <property type="entry name" value="TRANSLATION INITIATION FACTOR EIF-2B SUBUNIT BETA"/>
    <property type="match status" value="1"/>
</dbReference>